<feature type="transmembrane region" description="Helical" evidence="3">
    <location>
        <begin position="12"/>
        <end position="33"/>
    </location>
</feature>
<dbReference type="Pfam" id="PF13365">
    <property type="entry name" value="Trypsin_2"/>
    <property type="match status" value="1"/>
</dbReference>
<dbReference type="Gene3D" id="2.30.42.10">
    <property type="match status" value="1"/>
</dbReference>
<accession>A0A7X9FRA3</accession>
<feature type="non-terminal residue" evidence="5">
    <location>
        <position position="376"/>
    </location>
</feature>
<dbReference type="InterPro" id="IPR009003">
    <property type="entry name" value="Peptidase_S1_PA"/>
</dbReference>
<dbReference type="InterPro" id="IPR001940">
    <property type="entry name" value="Peptidase_S1C"/>
</dbReference>
<dbReference type="PANTHER" id="PTHR43343">
    <property type="entry name" value="PEPTIDASE S12"/>
    <property type="match status" value="1"/>
</dbReference>
<dbReference type="GO" id="GO:0004252">
    <property type="term" value="F:serine-type endopeptidase activity"/>
    <property type="evidence" value="ECO:0007669"/>
    <property type="project" value="InterPro"/>
</dbReference>
<dbReference type="Gene3D" id="2.40.10.120">
    <property type="match status" value="1"/>
</dbReference>
<sequence>MSLKGVLERVFKISNLWVLFGFLLAFLITLHVLRIDSNAGPEVSKGTAWRSELEERTIRIYKEVNEAVAFITTISLTVDPFDLFLEIEPREGTGSGVIVDSKRGIVLTNLHVIQDADKIEISIANGQNFRAKLLGFDRELDIAVLQLHNPPSDLVALPFGNSSRLEVGQEVLAIGNPFALNRTLTSGIVSSLDRTVKNPNGFLMKGLIQIDAAINPGNSGGPLLDMDGKMIGLNTAILSRSGDSAGIGFAVPINDIQRVLPELIATGKVLRPKIGWILVDTNQGPMVRRVIEGGPAEDAGVKPIERLVSDAFHKGFVRDFDRADLILEVNGVPVKTVDEVQNLVSSSDPKEAIEFKLRRGGLRGPERKVKIKPLLQ</sequence>
<evidence type="ECO:0000313" key="6">
    <source>
        <dbReference type="Proteomes" id="UP000524246"/>
    </source>
</evidence>
<name>A0A7X9FRA3_9DELT</name>
<keyword evidence="3" id="KW-0472">Membrane</keyword>
<dbReference type="SUPFAM" id="SSF50156">
    <property type="entry name" value="PDZ domain-like"/>
    <property type="match status" value="1"/>
</dbReference>
<keyword evidence="3" id="KW-0812">Transmembrane</keyword>
<evidence type="ECO:0000256" key="1">
    <source>
        <dbReference type="ARBA" id="ARBA00022670"/>
    </source>
</evidence>
<evidence type="ECO:0000256" key="2">
    <source>
        <dbReference type="ARBA" id="ARBA00022801"/>
    </source>
</evidence>
<protein>
    <submittedName>
        <fullName evidence="5">Trypsin-like serine protease</fullName>
    </submittedName>
</protein>
<dbReference type="InterPro" id="IPR036034">
    <property type="entry name" value="PDZ_sf"/>
</dbReference>
<evidence type="ECO:0000256" key="3">
    <source>
        <dbReference type="SAM" id="Phobius"/>
    </source>
</evidence>
<dbReference type="InterPro" id="IPR001478">
    <property type="entry name" value="PDZ"/>
</dbReference>
<reference evidence="5 6" key="1">
    <citation type="journal article" date="2020" name="Biotechnol. Biofuels">
        <title>New insights from the biogas microbiome by comprehensive genome-resolved metagenomics of nearly 1600 species originating from multiple anaerobic digesters.</title>
        <authorList>
            <person name="Campanaro S."/>
            <person name="Treu L."/>
            <person name="Rodriguez-R L.M."/>
            <person name="Kovalovszki A."/>
            <person name="Ziels R.M."/>
            <person name="Maus I."/>
            <person name="Zhu X."/>
            <person name="Kougias P.G."/>
            <person name="Basile A."/>
            <person name="Luo G."/>
            <person name="Schluter A."/>
            <person name="Konstantinidis K.T."/>
            <person name="Angelidaki I."/>
        </authorList>
    </citation>
    <scope>NUCLEOTIDE SEQUENCE [LARGE SCALE GENOMIC DNA]</scope>
    <source>
        <strain evidence="5">AS27yjCOA_65</strain>
    </source>
</reference>
<dbReference type="PANTHER" id="PTHR43343:SF3">
    <property type="entry name" value="PROTEASE DO-LIKE 8, CHLOROPLASTIC"/>
    <property type="match status" value="1"/>
</dbReference>
<dbReference type="AlphaFoldDB" id="A0A7X9FRA3"/>
<proteinExistence type="predicted"/>
<evidence type="ECO:0000313" key="5">
    <source>
        <dbReference type="EMBL" id="NMC62364.1"/>
    </source>
</evidence>
<evidence type="ECO:0000259" key="4">
    <source>
        <dbReference type="SMART" id="SM00228"/>
    </source>
</evidence>
<keyword evidence="3" id="KW-1133">Transmembrane helix</keyword>
<dbReference type="PRINTS" id="PR00834">
    <property type="entry name" value="PROTEASES2C"/>
</dbReference>
<dbReference type="GO" id="GO:0006508">
    <property type="term" value="P:proteolysis"/>
    <property type="evidence" value="ECO:0007669"/>
    <property type="project" value="UniProtKB-KW"/>
</dbReference>
<dbReference type="Pfam" id="PF13180">
    <property type="entry name" value="PDZ_2"/>
    <property type="match status" value="1"/>
</dbReference>
<dbReference type="Proteomes" id="UP000524246">
    <property type="component" value="Unassembled WGS sequence"/>
</dbReference>
<comment type="caution">
    <text evidence="5">The sequence shown here is derived from an EMBL/GenBank/DDBJ whole genome shotgun (WGS) entry which is preliminary data.</text>
</comment>
<keyword evidence="1 5" id="KW-0645">Protease</keyword>
<dbReference type="SMART" id="SM00228">
    <property type="entry name" value="PDZ"/>
    <property type="match status" value="1"/>
</dbReference>
<organism evidence="5 6">
    <name type="scientific">SAR324 cluster bacterium</name>
    <dbReference type="NCBI Taxonomy" id="2024889"/>
    <lineage>
        <taxon>Bacteria</taxon>
        <taxon>Deltaproteobacteria</taxon>
        <taxon>SAR324 cluster</taxon>
    </lineage>
</organism>
<keyword evidence="2" id="KW-0378">Hydrolase</keyword>
<feature type="domain" description="PDZ" evidence="4">
    <location>
        <begin position="272"/>
        <end position="361"/>
    </location>
</feature>
<dbReference type="SUPFAM" id="SSF50494">
    <property type="entry name" value="Trypsin-like serine proteases"/>
    <property type="match status" value="1"/>
</dbReference>
<dbReference type="InterPro" id="IPR051201">
    <property type="entry name" value="Chloro_Bact_Ser_Proteases"/>
</dbReference>
<dbReference type="EMBL" id="JAAZON010000179">
    <property type="protein sequence ID" value="NMC62364.1"/>
    <property type="molecule type" value="Genomic_DNA"/>
</dbReference>
<gene>
    <name evidence="5" type="ORF">GYA55_04280</name>
</gene>